<name>A0ACB9IP31_9ASTR</name>
<dbReference type="Proteomes" id="UP001056120">
    <property type="component" value="Linkage Group LG08"/>
</dbReference>
<reference evidence="1 2" key="2">
    <citation type="journal article" date="2022" name="Mol. Ecol. Resour.">
        <title>The genomes of chicory, endive, great burdock and yacon provide insights into Asteraceae paleo-polyploidization history and plant inulin production.</title>
        <authorList>
            <person name="Fan W."/>
            <person name="Wang S."/>
            <person name="Wang H."/>
            <person name="Wang A."/>
            <person name="Jiang F."/>
            <person name="Liu H."/>
            <person name="Zhao H."/>
            <person name="Xu D."/>
            <person name="Zhang Y."/>
        </authorList>
    </citation>
    <scope>NUCLEOTIDE SEQUENCE [LARGE SCALE GENOMIC DNA]</scope>
    <source>
        <strain evidence="2">cv. Yunnan</strain>
        <tissue evidence="1">Leaves</tissue>
    </source>
</reference>
<reference evidence="2" key="1">
    <citation type="journal article" date="2022" name="Mol. Ecol. Resour.">
        <title>The genomes of chicory, endive, great burdock and yacon provide insights into Asteraceae palaeo-polyploidization history and plant inulin production.</title>
        <authorList>
            <person name="Fan W."/>
            <person name="Wang S."/>
            <person name="Wang H."/>
            <person name="Wang A."/>
            <person name="Jiang F."/>
            <person name="Liu H."/>
            <person name="Zhao H."/>
            <person name="Xu D."/>
            <person name="Zhang Y."/>
        </authorList>
    </citation>
    <scope>NUCLEOTIDE SEQUENCE [LARGE SCALE GENOMIC DNA]</scope>
    <source>
        <strain evidence="2">cv. Yunnan</strain>
    </source>
</reference>
<accession>A0ACB9IP31</accession>
<organism evidence="1 2">
    <name type="scientific">Smallanthus sonchifolius</name>
    <dbReference type="NCBI Taxonomy" id="185202"/>
    <lineage>
        <taxon>Eukaryota</taxon>
        <taxon>Viridiplantae</taxon>
        <taxon>Streptophyta</taxon>
        <taxon>Embryophyta</taxon>
        <taxon>Tracheophyta</taxon>
        <taxon>Spermatophyta</taxon>
        <taxon>Magnoliopsida</taxon>
        <taxon>eudicotyledons</taxon>
        <taxon>Gunneridae</taxon>
        <taxon>Pentapetalae</taxon>
        <taxon>asterids</taxon>
        <taxon>campanulids</taxon>
        <taxon>Asterales</taxon>
        <taxon>Asteraceae</taxon>
        <taxon>Asteroideae</taxon>
        <taxon>Heliantheae alliance</taxon>
        <taxon>Millerieae</taxon>
        <taxon>Smallanthus</taxon>
    </lineage>
</organism>
<dbReference type="EMBL" id="CM042025">
    <property type="protein sequence ID" value="KAI3809428.1"/>
    <property type="molecule type" value="Genomic_DNA"/>
</dbReference>
<sequence>MGVGLLEDGHKTVQIIHCQNWRLMHTRGWWLGNWRVDQKVKRFTSTVTARARDTFLIAADDLDELEHGVLRLTKENDTLKRLQKVLQAQLWSPPSGCHYVSSRGLNVTGVAHVLNLDLLKCRFHC</sequence>
<evidence type="ECO:0000313" key="1">
    <source>
        <dbReference type="EMBL" id="KAI3809428.1"/>
    </source>
</evidence>
<proteinExistence type="predicted"/>
<protein>
    <submittedName>
        <fullName evidence="1">Uncharacterized protein</fullName>
    </submittedName>
</protein>
<comment type="caution">
    <text evidence="1">The sequence shown here is derived from an EMBL/GenBank/DDBJ whole genome shotgun (WGS) entry which is preliminary data.</text>
</comment>
<evidence type="ECO:0000313" key="2">
    <source>
        <dbReference type="Proteomes" id="UP001056120"/>
    </source>
</evidence>
<gene>
    <name evidence="1" type="ORF">L1987_25400</name>
</gene>
<keyword evidence="2" id="KW-1185">Reference proteome</keyword>